<proteinExistence type="predicted"/>
<protein>
    <submittedName>
        <fullName evidence="1">Uncharacterized protein</fullName>
    </submittedName>
</protein>
<keyword evidence="2" id="KW-1185">Reference proteome</keyword>
<reference evidence="2" key="1">
    <citation type="submission" date="2014-04" db="EMBL/GenBank/DDBJ databases">
        <title>Evolutionary Origins and Diversification of the Mycorrhizal Mutualists.</title>
        <authorList>
            <consortium name="DOE Joint Genome Institute"/>
            <consortium name="Mycorrhizal Genomics Consortium"/>
            <person name="Kohler A."/>
            <person name="Kuo A."/>
            <person name="Nagy L.G."/>
            <person name="Floudas D."/>
            <person name="Copeland A."/>
            <person name="Barry K.W."/>
            <person name="Cichocki N."/>
            <person name="Veneault-Fourrey C."/>
            <person name="LaButti K."/>
            <person name="Lindquist E.A."/>
            <person name="Lipzen A."/>
            <person name="Lundell T."/>
            <person name="Morin E."/>
            <person name="Murat C."/>
            <person name="Riley R."/>
            <person name="Ohm R."/>
            <person name="Sun H."/>
            <person name="Tunlid A."/>
            <person name="Henrissat B."/>
            <person name="Grigoriev I.V."/>
            <person name="Hibbett D.S."/>
            <person name="Martin F."/>
        </authorList>
    </citation>
    <scope>NUCLEOTIDE SEQUENCE [LARGE SCALE GENOMIC DNA]</scope>
    <source>
        <strain evidence="2">FD-334 SS-4</strain>
    </source>
</reference>
<sequence>MTDQLQWVHASSFKKVPYQVGIKKGEHLTSPRKGDDLQIELAAKSTAHGDSVHVDWPVGDKTWKAPAREVQELGISRYKLYELPLPAARRQPPQGMLEAEGYVPPTYYMLEFTTTTGNTFSFHMQNGDLYDYFAFSDSDHAIRYRAVPGGERIIGVI</sequence>
<name>A0A0D2MJE4_HYPSF</name>
<dbReference type="OrthoDB" id="3059986at2759"/>
<dbReference type="AlphaFoldDB" id="A0A0D2MJE4"/>
<organism evidence="1 2">
    <name type="scientific">Hypholoma sublateritium (strain FD-334 SS-4)</name>
    <dbReference type="NCBI Taxonomy" id="945553"/>
    <lineage>
        <taxon>Eukaryota</taxon>
        <taxon>Fungi</taxon>
        <taxon>Dikarya</taxon>
        <taxon>Basidiomycota</taxon>
        <taxon>Agaricomycotina</taxon>
        <taxon>Agaricomycetes</taxon>
        <taxon>Agaricomycetidae</taxon>
        <taxon>Agaricales</taxon>
        <taxon>Agaricineae</taxon>
        <taxon>Strophariaceae</taxon>
        <taxon>Hypholoma</taxon>
    </lineage>
</organism>
<evidence type="ECO:0000313" key="2">
    <source>
        <dbReference type="Proteomes" id="UP000054270"/>
    </source>
</evidence>
<accession>A0A0D2MJE4</accession>
<dbReference type="Proteomes" id="UP000054270">
    <property type="component" value="Unassembled WGS sequence"/>
</dbReference>
<evidence type="ECO:0000313" key="1">
    <source>
        <dbReference type="EMBL" id="KJA23788.1"/>
    </source>
</evidence>
<gene>
    <name evidence="1" type="ORF">HYPSUDRAFT_574762</name>
</gene>
<dbReference type="EMBL" id="KN817541">
    <property type="protein sequence ID" value="KJA23788.1"/>
    <property type="molecule type" value="Genomic_DNA"/>
</dbReference>